<comment type="catalytic activity">
    <reaction evidence="10">
        <text>UDP-N-acetyl-alpha-D-muramoyl-L-alanyl-gamma-D-glutamyl-L-lysine + D-alanyl-D-alanine + ATP = UDP-N-acetyl-alpha-D-muramoyl-L-alanyl-gamma-D-glutamyl-L-lysyl-D-alanyl-D-alanine + ADP + phosphate + H(+)</text>
        <dbReference type="Rhea" id="RHEA:16085"/>
        <dbReference type="ChEBI" id="CHEBI:15378"/>
        <dbReference type="ChEBI" id="CHEBI:30616"/>
        <dbReference type="ChEBI" id="CHEBI:43474"/>
        <dbReference type="ChEBI" id="CHEBI:57822"/>
        <dbReference type="ChEBI" id="CHEBI:70758"/>
        <dbReference type="ChEBI" id="CHEBI:83903"/>
        <dbReference type="ChEBI" id="CHEBI:456216"/>
        <dbReference type="EC" id="6.3.2.10"/>
    </reaction>
</comment>
<dbReference type="EMBL" id="FOGF01000032">
    <property type="protein sequence ID" value="SER29032.1"/>
    <property type="molecule type" value="Genomic_DNA"/>
</dbReference>
<dbReference type="InterPro" id="IPR051046">
    <property type="entry name" value="MurCDEF_CellWall_CoF430Synth"/>
</dbReference>
<keyword evidence="4 10" id="KW-0547">Nucleotide-binding</keyword>
<name>A0A1H9MZD1_9LACT</name>
<evidence type="ECO:0000256" key="7">
    <source>
        <dbReference type="ARBA" id="ARBA00022984"/>
    </source>
</evidence>
<dbReference type="PANTHER" id="PTHR43024:SF1">
    <property type="entry name" value="UDP-N-ACETYLMURAMOYL-TRIPEPTIDE--D-ALANYL-D-ALANINE LIGASE"/>
    <property type="match status" value="1"/>
</dbReference>
<dbReference type="SUPFAM" id="SSF63418">
    <property type="entry name" value="MurE/MurF N-terminal domain"/>
    <property type="match status" value="1"/>
</dbReference>
<dbReference type="InterPro" id="IPR004101">
    <property type="entry name" value="Mur_ligase_C"/>
</dbReference>
<dbReference type="GO" id="GO:0047480">
    <property type="term" value="F:UDP-N-acetylmuramoyl-tripeptide-D-alanyl-D-alanine ligase activity"/>
    <property type="evidence" value="ECO:0007669"/>
    <property type="project" value="UniProtKB-UniRule"/>
</dbReference>
<keyword evidence="9 10" id="KW-0961">Cell wall biogenesis/degradation</keyword>
<dbReference type="GO" id="GO:0051301">
    <property type="term" value="P:cell division"/>
    <property type="evidence" value="ECO:0007669"/>
    <property type="project" value="UniProtKB-KW"/>
</dbReference>
<keyword evidence="2 10" id="KW-0436">Ligase</keyword>
<dbReference type="InterPro" id="IPR035911">
    <property type="entry name" value="MurE/MurF_N"/>
</dbReference>
<evidence type="ECO:0000313" key="15">
    <source>
        <dbReference type="Proteomes" id="UP000198556"/>
    </source>
</evidence>
<comment type="similarity">
    <text evidence="10">Belongs to the MurCDEF family. MurF subfamily.</text>
</comment>
<dbReference type="GO" id="GO:0005524">
    <property type="term" value="F:ATP binding"/>
    <property type="evidence" value="ECO:0007669"/>
    <property type="project" value="UniProtKB-UniRule"/>
</dbReference>
<evidence type="ECO:0000256" key="11">
    <source>
        <dbReference type="RuleBase" id="RU004136"/>
    </source>
</evidence>
<dbReference type="Proteomes" id="UP000198556">
    <property type="component" value="Unassembled WGS sequence"/>
</dbReference>
<dbReference type="InterPro" id="IPR005863">
    <property type="entry name" value="UDP-N-AcMur_synth"/>
</dbReference>
<evidence type="ECO:0000259" key="13">
    <source>
        <dbReference type="Pfam" id="PF08245"/>
    </source>
</evidence>
<dbReference type="Gene3D" id="3.90.190.20">
    <property type="entry name" value="Mur ligase, C-terminal domain"/>
    <property type="match status" value="1"/>
</dbReference>
<protein>
    <recommendedName>
        <fullName evidence="10 11">UDP-N-acetylmuramoyl-tripeptide--D-alanyl-D-alanine ligase</fullName>
        <ecNumber evidence="10 11">6.3.2.10</ecNumber>
    </recommendedName>
    <alternativeName>
        <fullName evidence="10">D-alanyl-D-alanine-adding enzyme</fullName>
    </alternativeName>
</protein>
<evidence type="ECO:0000256" key="6">
    <source>
        <dbReference type="ARBA" id="ARBA00022960"/>
    </source>
</evidence>
<keyword evidence="8 10" id="KW-0131">Cell cycle</keyword>
<evidence type="ECO:0000259" key="12">
    <source>
        <dbReference type="Pfam" id="PF02875"/>
    </source>
</evidence>
<dbReference type="AlphaFoldDB" id="A0A1H9MZD1"/>
<dbReference type="STRING" id="137733.SAMN05421767_13215"/>
<keyword evidence="6 10" id="KW-0133">Cell shape</keyword>
<evidence type="ECO:0000256" key="3">
    <source>
        <dbReference type="ARBA" id="ARBA00022618"/>
    </source>
</evidence>
<dbReference type="GO" id="GO:0071555">
    <property type="term" value="P:cell wall organization"/>
    <property type="evidence" value="ECO:0007669"/>
    <property type="project" value="UniProtKB-KW"/>
</dbReference>
<organism evidence="14 15">
    <name type="scientific">Granulicatella balaenopterae</name>
    <dbReference type="NCBI Taxonomy" id="137733"/>
    <lineage>
        <taxon>Bacteria</taxon>
        <taxon>Bacillati</taxon>
        <taxon>Bacillota</taxon>
        <taxon>Bacilli</taxon>
        <taxon>Lactobacillales</taxon>
        <taxon>Carnobacteriaceae</taxon>
        <taxon>Granulicatella</taxon>
    </lineage>
</organism>
<dbReference type="InterPro" id="IPR036615">
    <property type="entry name" value="Mur_ligase_C_dom_sf"/>
</dbReference>
<dbReference type="InterPro" id="IPR013221">
    <property type="entry name" value="Mur_ligase_cen"/>
</dbReference>
<feature type="domain" description="Mur ligase C-terminal" evidence="12">
    <location>
        <begin position="338"/>
        <end position="464"/>
    </location>
</feature>
<feature type="binding site" evidence="10">
    <location>
        <begin position="130"/>
        <end position="136"/>
    </location>
    <ligand>
        <name>ATP</name>
        <dbReference type="ChEBI" id="CHEBI:30616"/>
    </ligand>
</feature>
<keyword evidence="3 10" id="KW-0132">Cell division</keyword>
<dbReference type="GO" id="GO:0005737">
    <property type="term" value="C:cytoplasm"/>
    <property type="evidence" value="ECO:0007669"/>
    <property type="project" value="UniProtKB-SubCell"/>
</dbReference>
<dbReference type="PANTHER" id="PTHR43024">
    <property type="entry name" value="UDP-N-ACETYLMURAMOYL-TRIPEPTIDE--D-ALANYL-D-ALANINE LIGASE"/>
    <property type="match status" value="1"/>
</dbReference>
<keyword evidence="7 10" id="KW-0573">Peptidoglycan synthesis</keyword>
<evidence type="ECO:0000256" key="5">
    <source>
        <dbReference type="ARBA" id="ARBA00022840"/>
    </source>
</evidence>
<evidence type="ECO:0000256" key="10">
    <source>
        <dbReference type="HAMAP-Rule" id="MF_02019"/>
    </source>
</evidence>
<dbReference type="NCBIfam" id="TIGR01143">
    <property type="entry name" value="murF"/>
    <property type="match status" value="1"/>
</dbReference>
<dbReference type="InterPro" id="IPR036565">
    <property type="entry name" value="Mur-like_cat_sf"/>
</dbReference>
<dbReference type="GO" id="GO:0009252">
    <property type="term" value="P:peptidoglycan biosynthetic process"/>
    <property type="evidence" value="ECO:0007669"/>
    <property type="project" value="UniProtKB-UniRule"/>
</dbReference>
<gene>
    <name evidence="10" type="primary">murF</name>
    <name evidence="14" type="ORF">SAMN05421767_13215</name>
</gene>
<reference evidence="14 15" key="1">
    <citation type="submission" date="2016-10" db="EMBL/GenBank/DDBJ databases">
        <authorList>
            <person name="de Groot N.N."/>
        </authorList>
    </citation>
    <scope>NUCLEOTIDE SEQUENCE [LARGE SCALE GENOMIC DNA]</scope>
    <source>
        <strain evidence="14 15">DSM 15827</strain>
    </source>
</reference>
<dbReference type="Pfam" id="PF02875">
    <property type="entry name" value="Mur_ligase_C"/>
    <property type="match status" value="1"/>
</dbReference>
<dbReference type="Gene3D" id="3.40.1190.10">
    <property type="entry name" value="Mur-like, catalytic domain"/>
    <property type="match status" value="1"/>
</dbReference>
<keyword evidence="5 10" id="KW-0067">ATP-binding</keyword>
<dbReference type="EC" id="6.3.2.10" evidence="10 11"/>
<keyword evidence="1 10" id="KW-0963">Cytoplasm</keyword>
<comment type="function">
    <text evidence="10 11">Involved in cell wall formation. Catalyzes the final step in the synthesis of UDP-N-acetylmuramoyl-pentapeptide, the precursor of murein.</text>
</comment>
<dbReference type="UniPathway" id="UPA00219"/>
<dbReference type="GO" id="GO:0008766">
    <property type="term" value="F:UDP-N-acetylmuramoylalanyl-D-glutamyl-2,6-diaminopimelate-D-alanyl-D-alanine ligase activity"/>
    <property type="evidence" value="ECO:0007669"/>
    <property type="project" value="RHEA"/>
</dbReference>
<dbReference type="GO" id="GO:0008360">
    <property type="term" value="P:regulation of cell shape"/>
    <property type="evidence" value="ECO:0007669"/>
    <property type="project" value="UniProtKB-KW"/>
</dbReference>
<feature type="domain" description="Mur ligase central" evidence="13">
    <location>
        <begin position="128"/>
        <end position="314"/>
    </location>
</feature>
<evidence type="ECO:0000256" key="9">
    <source>
        <dbReference type="ARBA" id="ARBA00023316"/>
    </source>
</evidence>
<dbReference type="SUPFAM" id="SSF53623">
    <property type="entry name" value="MurD-like peptide ligases, catalytic domain"/>
    <property type="match status" value="1"/>
</dbReference>
<dbReference type="HAMAP" id="MF_02019">
    <property type="entry name" value="MurF"/>
    <property type="match status" value="1"/>
</dbReference>
<dbReference type="SUPFAM" id="SSF53244">
    <property type="entry name" value="MurD-like peptide ligases, peptide-binding domain"/>
    <property type="match status" value="1"/>
</dbReference>
<accession>A0A1H9MZD1</accession>
<comment type="subcellular location">
    <subcellularLocation>
        <location evidence="10 11">Cytoplasm</location>
    </subcellularLocation>
</comment>
<dbReference type="Gene3D" id="3.40.1390.10">
    <property type="entry name" value="MurE/MurF, N-terminal domain"/>
    <property type="match status" value="1"/>
</dbReference>
<comment type="pathway">
    <text evidence="10 11">Cell wall biogenesis; peptidoglycan biosynthesis.</text>
</comment>
<dbReference type="Pfam" id="PF08245">
    <property type="entry name" value="Mur_ligase_M"/>
    <property type="match status" value="1"/>
</dbReference>
<evidence type="ECO:0000256" key="1">
    <source>
        <dbReference type="ARBA" id="ARBA00022490"/>
    </source>
</evidence>
<comment type="catalytic activity">
    <reaction evidence="11">
        <text>D-alanyl-D-alanine + UDP-N-acetyl-alpha-D-muramoyl-L-alanyl-gamma-D-glutamyl-meso-2,6-diaminopimelate + ATP = UDP-N-acetyl-alpha-D-muramoyl-L-alanyl-gamma-D-glutamyl-meso-2,6-diaminopimeloyl-D-alanyl-D-alanine + ADP + phosphate + H(+)</text>
        <dbReference type="Rhea" id="RHEA:28374"/>
        <dbReference type="ChEBI" id="CHEBI:15378"/>
        <dbReference type="ChEBI" id="CHEBI:30616"/>
        <dbReference type="ChEBI" id="CHEBI:43474"/>
        <dbReference type="ChEBI" id="CHEBI:57822"/>
        <dbReference type="ChEBI" id="CHEBI:61386"/>
        <dbReference type="ChEBI" id="CHEBI:83905"/>
        <dbReference type="ChEBI" id="CHEBI:456216"/>
        <dbReference type="EC" id="6.3.2.10"/>
    </reaction>
</comment>
<evidence type="ECO:0000256" key="8">
    <source>
        <dbReference type="ARBA" id="ARBA00023306"/>
    </source>
</evidence>
<evidence type="ECO:0000256" key="2">
    <source>
        <dbReference type="ARBA" id="ARBA00022598"/>
    </source>
</evidence>
<sequence>MNDRLVCLFLYTKKIGESIMTIGTIAEVVKAVKAIDYQSAHRFEEVTSVAFDARRIQPGGLFVPLVGQTDGHNYINQAIENGAIATLWAKKEAAPEGICTIWVDDPLQAMQDLAKWYLEKVNPLVVGVTGSSGKTTTKDMTAAVLGAKYKVHKTQGNYNNEIGLPQTILEMPKDTEAVVLEMGMSEFGEIEFLSRLAHPEIAVITMIGESHMENLGSRQGIAKAKMEILAGMNGEGMLIYPINEPLLHNELSGGVEGVRTVTFGTDGEADLTCVDVMTFADHSTFNLAQFPEVSCQIPVLGTYNIQNALAALQVGLAAGVDVASAVEALANFSLTANRSQWVEGIKGCRILNDSYNASPAAMKAVLTSFKDVPSGAGRRMAVLGDMLELGVDSKAMHAGVSVALSSEDFSDVYLYGEEMSALKDALAGEFAPEQIHYYQDDMAQLIKDLEEQVAPEDILVVKSSNGTGLLKVVAALTAE</sequence>
<evidence type="ECO:0000313" key="14">
    <source>
        <dbReference type="EMBL" id="SER29032.1"/>
    </source>
</evidence>
<evidence type="ECO:0000256" key="4">
    <source>
        <dbReference type="ARBA" id="ARBA00022741"/>
    </source>
</evidence>
<keyword evidence="15" id="KW-1185">Reference proteome</keyword>
<proteinExistence type="inferred from homology"/>